<dbReference type="GO" id="GO:0004018">
    <property type="term" value="F:N6-(1,2-dicarboxyethyl)AMP AMP-lyase (fumarate-forming) activity"/>
    <property type="evidence" value="ECO:0007669"/>
    <property type="project" value="TreeGrafter"/>
</dbReference>
<dbReference type="CDD" id="cd01597">
    <property type="entry name" value="pCLME"/>
    <property type="match status" value="1"/>
</dbReference>
<dbReference type="PANTHER" id="PTHR43172">
    <property type="entry name" value="ADENYLOSUCCINATE LYASE"/>
    <property type="match status" value="1"/>
</dbReference>
<dbReference type="PANTHER" id="PTHR43172:SF1">
    <property type="entry name" value="ADENYLOSUCCINATE LYASE"/>
    <property type="match status" value="1"/>
</dbReference>
<name>A0A0A1MA67_9BACI</name>
<dbReference type="SMART" id="SM00998">
    <property type="entry name" value="ADSL_C"/>
    <property type="match status" value="1"/>
</dbReference>
<dbReference type="GO" id="GO:0005829">
    <property type="term" value="C:cytosol"/>
    <property type="evidence" value="ECO:0007669"/>
    <property type="project" value="TreeGrafter"/>
</dbReference>
<dbReference type="PRINTS" id="PR00145">
    <property type="entry name" value="ARGSUCLYASE"/>
</dbReference>
<keyword evidence="4" id="KW-1185">Reference proteome</keyword>
<dbReference type="OrthoDB" id="9768878at2"/>
<dbReference type="STRING" id="545501.BN997_02094"/>
<gene>
    <name evidence="3" type="primary">purB_2</name>
    <name evidence="3" type="ORF">BN997_02094</name>
</gene>
<evidence type="ECO:0000259" key="2">
    <source>
        <dbReference type="SMART" id="SM00998"/>
    </source>
</evidence>
<dbReference type="InterPro" id="IPR022761">
    <property type="entry name" value="Fumarate_lyase_N"/>
</dbReference>
<dbReference type="InterPro" id="IPR000362">
    <property type="entry name" value="Fumarate_lyase_fam"/>
</dbReference>
<dbReference type="EMBL" id="CDGG01000001">
    <property type="protein sequence ID" value="CEI82235.1"/>
    <property type="molecule type" value="Genomic_DNA"/>
</dbReference>
<dbReference type="Gene3D" id="1.10.40.30">
    <property type="entry name" value="Fumarase/aspartase (C-terminal domain)"/>
    <property type="match status" value="1"/>
</dbReference>
<keyword evidence="1 3" id="KW-0456">Lyase</keyword>
<dbReference type="Proteomes" id="UP000040453">
    <property type="component" value="Unassembled WGS sequence"/>
</dbReference>
<dbReference type="GO" id="GO:0070626">
    <property type="term" value="F:(S)-2-(5-amino-1-(5-phospho-D-ribosyl)imidazole-4-carboxamido) succinate lyase (fumarate-forming) activity"/>
    <property type="evidence" value="ECO:0007669"/>
    <property type="project" value="TreeGrafter"/>
</dbReference>
<dbReference type="PRINTS" id="PR00149">
    <property type="entry name" value="FUMRATELYASE"/>
</dbReference>
<feature type="domain" description="Adenylosuccinate lyase C-terminal" evidence="2">
    <location>
        <begin position="362"/>
        <end position="445"/>
    </location>
</feature>
<accession>A0A0A1MA67</accession>
<dbReference type="AlphaFoldDB" id="A0A0A1MA67"/>
<dbReference type="InterPro" id="IPR020557">
    <property type="entry name" value="Fumarate_lyase_CS"/>
</dbReference>
<protein>
    <submittedName>
        <fullName evidence="3">Adenylosuccinate lyase</fullName>
    </submittedName>
</protein>
<dbReference type="Gene3D" id="1.20.200.10">
    <property type="entry name" value="Fumarase/aspartase (Central domain)"/>
    <property type="match status" value="1"/>
</dbReference>
<dbReference type="PROSITE" id="PS00163">
    <property type="entry name" value="FUMARATE_LYASES"/>
    <property type="match status" value="1"/>
</dbReference>
<dbReference type="Pfam" id="PF10397">
    <property type="entry name" value="ADSL_C"/>
    <property type="match status" value="1"/>
</dbReference>
<proteinExistence type="predicted"/>
<evidence type="ECO:0000256" key="1">
    <source>
        <dbReference type="ARBA" id="ARBA00023239"/>
    </source>
</evidence>
<dbReference type="Pfam" id="PF00206">
    <property type="entry name" value="Lyase_1"/>
    <property type="match status" value="1"/>
</dbReference>
<dbReference type="SUPFAM" id="SSF48557">
    <property type="entry name" value="L-aspartase-like"/>
    <property type="match status" value="1"/>
</dbReference>
<dbReference type="GO" id="GO:0044208">
    <property type="term" value="P:'de novo' AMP biosynthetic process"/>
    <property type="evidence" value="ECO:0007669"/>
    <property type="project" value="TreeGrafter"/>
</dbReference>
<evidence type="ECO:0000313" key="3">
    <source>
        <dbReference type="EMBL" id="CEI82235.1"/>
    </source>
</evidence>
<dbReference type="Gene3D" id="1.10.275.10">
    <property type="entry name" value="Fumarase/aspartase (N-terminal domain)"/>
    <property type="match status" value="1"/>
</dbReference>
<organism evidence="3 4">
    <name type="scientific">Oceanobacillus oncorhynchi</name>
    <dbReference type="NCBI Taxonomy" id="545501"/>
    <lineage>
        <taxon>Bacteria</taxon>
        <taxon>Bacillati</taxon>
        <taxon>Bacillota</taxon>
        <taxon>Bacilli</taxon>
        <taxon>Bacillales</taxon>
        <taxon>Bacillaceae</taxon>
        <taxon>Oceanobacillus</taxon>
    </lineage>
</organism>
<reference evidence="3 4" key="1">
    <citation type="submission" date="2014-11" db="EMBL/GenBank/DDBJ databases">
        <authorList>
            <person name="Urmite Genomes Urmite Genomes"/>
        </authorList>
    </citation>
    <scope>NUCLEOTIDE SEQUENCE [LARGE SCALE GENOMIC DNA]</scope>
    <source>
        <strain evidence="3 4">Oc5</strain>
    </source>
</reference>
<evidence type="ECO:0000313" key="4">
    <source>
        <dbReference type="Proteomes" id="UP000040453"/>
    </source>
</evidence>
<sequence length="460" mass="51232">MRALYDSKTKTMYDYGIRELLDSNQKYQSWLDVEAALATAQGELGIIPQRAAKNINEAARIENIDLEEMERLKESVGHGFVPFLKVFIKACHEESGKYVHYGVTTQNIQQTAQLLVTSKIHDRVMNVLADILSHLGELAEKHKNTVMSGRTHGRHAIPITYGYKVSVWISETIDSIERLSEAAKRTFQVMMGGAVGSFNTFGEKGITLQSEVAKLLNMNTMPVPSRNITSHKTEYIHALALLANGFHKIAEEVYSTSIEEIGEVSESFESGTIGSSTMPHKINPKLSKGIIANAQKLYTLPQLCLNAAARPYEADSSQYMVFDAALEEAIELITEVVLRTEELTKGISVHVNKMKENASLNKGLDNSEFIMMELAKKLGKDKAHTVVYNKAIQVQTEGSSFVDALLEDKDVNQMFSKDEIKGMLLPERYVGAGNIIAEEQAKRAFRISEKIKKDLPEQDA</sequence>
<dbReference type="RefSeq" id="WP_042531910.1">
    <property type="nucleotide sequence ID" value="NZ_CDGG01000001.1"/>
</dbReference>
<dbReference type="InterPro" id="IPR008948">
    <property type="entry name" value="L-Aspartase-like"/>
</dbReference>
<dbReference type="InterPro" id="IPR024083">
    <property type="entry name" value="Fumarase/histidase_N"/>
</dbReference>
<dbReference type="InterPro" id="IPR019468">
    <property type="entry name" value="AdenyloSucc_lyase_C"/>
</dbReference>